<sequence length="317" mass="34047">MSTDRAPLFLPPGAFTFVAGGGAGVAQVAAEYPFDTVKTRVQSTALSYRGPVDCIVRTFQREGVRAFYQGVTPRLLTYGVVKSTLFSIYERAHGVCGSTALAGAMAGAVNTLVSCPVEIIKSKLQIYQRLPGKVYDGPLQRAQALIAAHGWGVWYRGLSAQLARDTLGYAILFTVYHTAKQLNVLPVPVCGGMAGVAFYLSTLWIDRAKTILQTQDFAAPQYASMRACLLDVAKREGMVGLYRGCVPTLMKTFVGQAAGLVAYDVISQGVGKSLHHLILVLEAQTPIGVALLRFNTDDVSASLCGWQRLGCVMLALM</sequence>
<feature type="repeat" description="Solcar" evidence="9">
    <location>
        <begin position="97"/>
        <end position="181"/>
    </location>
</feature>
<evidence type="ECO:0000256" key="1">
    <source>
        <dbReference type="ARBA" id="ARBA00004225"/>
    </source>
</evidence>
<dbReference type="Proteomes" id="UP000041254">
    <property type="component" value="Unassembled WGS sequence"/>
</dbReference>
<keyword evidence="6" id="KW-1133">Transmembrane helix</keyword>
<proteinExistence type="inferred from homology"/>
<dbReference type="GO" id="GO:0031966">
    <property type="term" value="C:mitochondrial membrane"/>
    <property type="evidence" value="ECO:0007669"/>
    <property type="project" value="UniProtKB-SubCell"/>
</dbReference>
<dbReference type="EMBL" id="CDMY01000859">
    <property type="protein sequence ID" value="CEM35523.1"/>
    <property type="molecule type" value="Genomic_DNA"/>
</dbReference>
<dbReference type="Gene3D" id="1.50.40.10">
    <property type="entry name" value="Mitochondrial carrier domain"/>
    <property type="match status" value="2"/>
</dbReference>
<keyword evidence="12" id="KW-1185">Reference proteome</keyword>
<name>A0A0G4GWX5_VITBC</name>
<evidence type="ECO:0000256" key="8">
    <source>
        <dbReference type="ARBA" id="ARBA00023136"/>
    </source>
</evidence>
<evidence type="ECO:0000256" key="7">
    <source>
        <dbReference type="ARBA" id="ARBA00023128"/>
    </source>
</evidence>
<comment type="similarity">
    <text evidence="2 10">Belongs to the mitochondrial carrier (TC 2.A.29) family.</text>
</comment>
<keyword evidence="5" id="KW-0677">Repeat</keyword>
<dbReference type="SUPFAM" id="SSF103506">
    <property type="entry name" value="Mitochondrial carrier"/>
    <property type="match status" value="1"/>
</dbReference>
<dbReference type="GO" id="GO:1990575">
    <property type="term" value="P:mitochondrial L-ornithine transmembrane transport"/>
    <property type="evidence" value="ECO:0007669"/>
    <property type="project" value="TreeGrafter"/>
</dbReference>
<evidence type="ECO:0000256" key="5">
    <source>
        <dbReference type="ARBA" id="ARBA00022737"/>
    </source>
</evidence>
<evidence type="ECO:0008006" key="13">
    <source>
        <dbReference type="Google" id="ProtNLM"/>
    </source>
</evidence>
<keyword evidence="8 9" id="KW-0472">Membrane</keyword>
<protein>
    <recommendedName>
        <fullName evidence="13">Mitochondrial carrier protein</fullName>
    </recommendedName>
</protein>
<keyword evidence="7" id="KW-0496">Mitochondrion</keyword>
<dbReference type="InParanoid" id="A0A0G4GWX5"/>
<dbReference type="InterPro" id="IPR023395">
    <property type="entry name" value="MCP_dom_sf"/>
</dbReference>
<dbReference type="PANTHER" id="PTHR45624">
    <property type="entry name" value="MITOCHONDRIAL BASIC AMINO ACIDS TRANSPORTER-RELATED"/>
    <property type="match status" value="1"/>
</dbReference>
<evidence type="ECO:0000256" key="2">
    <source>
        <dbReference type="ARBA" id="ARBA00006375"/>
    </source>
</evidence>
<dbReference type="InterPro" id="IPR050567">
    <property type="entry name" value="Mitochondrial_Carrier"/>
</dbReference>
<evidence type="ECO:0000256" key="9">
    <source>
        <dbReference type="PROSITE-ProRule" id="PRU00282"/>
    </source>
</evidence>
<feature type="repeat" description="Solcar" evidence="9">
    <location>
        <begin position="182"/>
        <end position="269"/>
    </location>
</feature>
<evidence type="ECO:0000256" key="6">
    <source>
        <dbReference type="ARBA" id="ARBA00022989"/>
    </source>
</evidence>
<reference evidence="11 12" key="1">
    <citation type="submission" date="2014-11" db="EMBL/GenBank/DDBJ databases">
        <authorList>
            <person name="Zhu J."/>
            <person name="Qi W."/>
            <person name="Song R."/>
        </authorList>
    </citation>
    <scope>NUCLEOTIDE SEQUENCE [LARGE SCALE GENOMIC DNA]</scope>
</reference>
<organism evidence="11 12">
    <name type="scientific">Vitrella brassicaformis (strain CCMP3155)</name>
    <dbReference type="NCBI Taxonomy" id="1169540"/>
    <lineage>
        <taxon>Eukaryota</taxon>
        <taxon>Sar</taxon>
        <taxon>Alveolata</taxon>
        <taxon>Colpodellida</taxon>
        <taxon>Vitrellaceae</taxon>
        <taxon>Vitrella</taxon>
    </lineage>
</organism>
<evidence type="ECO:0000256" key="3">
    <source>
        <dbReference type="ARBA" id="ARBA00022448"/>
    </source>
</evidence>
<evidence type="ECO:0000313" key="11">
    <source>
        <dbReference type="EMBL" id="CEM35523.1"/>
    </source>
</evidence>
<evidence type="ECO:0000313" key="12">
    <source>
        <dbReference type="Proteomes" id="UP000041254"/>
    </source>
</evidence>
<dbReference type="GO" id="GO:0000064">
    <property type="term" value="F:L-ornithine transmembrane transporter activity"/>
    <property type="evidence" value="ECO:0007669"/>
    <property type="project" value="TreeGrafter"/>
</dbReference>
<evidence type="ECO:0000256" key="10">
    <source>
        <dbReference type="RuleBase" id="RU000488"/>
    </source>
</evidence>
<comment type="subcellular location">
    <subcellularLocation>
        <location evidence="1">Mitochondrion membrane</location>
        <topology evidence="1">Multi-pass membrane protein</topology>
    </subcellularLocation>
</comment>
<dbReference type="VEuPathDB" id="CryptoDB:Vbra_830"/>
<dbReference type="PROSITE" id="PS50920">
    <property type="entry name" value="SOLCAR"/>
    <property type="match status" value="3"/>
</dbReference>
<keyword evidence="4 9" id="KW-0812">Transmembrane</keyword>
<dbReference type="Pfam" id="PF00153">
    <property type="entry name" value="Mito_carr"/>
    <property type="match status" value="3"/>
</dbReference>
<dbReference type="PhylomeDB" id="A0A0G4GWX5"/>
<feature type="repeat" description="Solcar" evidence="9">
    <location>
        <begin position="11"/>
        <end position="95"/>
    </location>
</feature>
<dbReference type="OMA" id="AFVMNSA"/>
<evidence type="ECO:0000256" key="4">
    <source>
        <dbReference type="ARBA" id="ARBA00022692"/>
    </source>
</evidence>
<dbReference type="AlphaFoldDB" id="A0A0G4GWX5"/>
<accession>A0A0G4GWX5</accession>
<dbReference type="PANTHER" id="PTHR45624:SF12">
    <property type="entry name" value="MITOCHONDRIAL ORNITHINE TRANSPORTER 1"/>
    <property type="match status" value="1"/>
</dbReference>
<dbReference type="OrthoDB" id="44467at2759"/>
<keyword evidence="3 10" id="KW-0813">Transport</keyword>
<gene>
    <name evidence="11" type="ORF">Vbra_830</name>
</gene>
<dbReference type="InterPro" id="IPR018108">
    <property type="entry name" value="MCP_transmembrane"/>
</dbReference>